<dbReference type="Gene3D" id="2.60.40.1120">
    <property type="entry name" value="Carboxypeptidase-like, regulatory domain"/>
    <property type="match status" value="1"/>
</dbReference>
<keyword evidence="4" id="KW-0410">Iron transport</keyword>
<dbReference type="Pfam" id="PF07660">
    <property type="entry name" value="STN"/>
    <property type="match status" value="1"/>
</dbReference>
<dbReference type="InterPro" id="IPR023997">
    <property type="entry name" value="TonB-dep_OMP_SusC/RagA_CS"/>
</dbReference>
<dbReference type="InterPro" id="IPR008969">
    <property type="entry name" value="CarboxyPept-like_regulatory"/>
</dbReference>
<dbReference type="Proteomes" id="UP001193389">
    <property type="component" value="Chromosome"/>
</dbReference>
<evidence type="ECO:0000259" key="12">
    <source>
        <dbReference type="SMART" id="SM00965"/>
    </source>
</evidence>
<comment type="subcellular location">
    <subcellularLocation>
        <location evidence="1 10">Cell outer membrane</location>
        <topology evidence="1 10">Multi-pass membrane protein</topology>
    </subcellularLocation>
</comment>
<protein>
    <submittedName>
        <fullName evidence="13">TonB family protein</fullName>
    </submittedName>
</protein>
<dbReference type="Pfam" id="PF13715">
    <property type="entry name" value="CarbopepD_reg_2"/>
    <property type="match status" value="1"/>
</dbReference>
<keyword evidence="7 11" id="KW-0798">TonB box</keyword>
<dbReference type="FunFam" id="2.60.40.1120:FF:000003">
    <property type="entry name" value="Outer membrane protein Omp121"/>
    <property type="match status" value="1"/>
</dbReference>
<evidence type="ECO:0000256" key="11">
    <source>
        <dbReference type="RuleBase" id="RU003357"/>
    </source>
</evidence>
<keyword evidence="14" id="KW-1185">Reference proteome</keyword>
<evidence type="ECO:0000256" key="5">
    <source>
        <dbReference type="ARBA" id="ARBA00022692"/>
    </source>
</evidence>
<evidence type="ECO:0000256" key="9">
    <source>
        <dbReference type="ARBA" id="ARBA00023237"/>
    </source>
</evidence>
<dbReference type="InterPro" id="IPR037066">
    <property type="entry name" value="Plug_dom_sf"/>
</dbReference>
<dbReference type="PROSITE" id="PS52016">
    <property type="entry name" value="TONB_DEPENDENT_REC_3"/>
    <property type="match status" value="1"/>
</dbReference>
<dbReference type="SUPFAM" id="SSF56935">
    <property type="entry name" value="Porins"/>
    <property type="match status" value="1"/>
</dbReference>
<name>A0A5K7S5C0_9BACT</name>
<keyword evidence="6" id="KW-0408">Iron</keyword>
<evidence type="ECO:0000256" key="7">
    <source>
        <dbReference type="ARBA" id="ARBA00023077"/>
    </source>
</evidence>
<dbReference type="SUPFAM" id="SSF49464">
    <property type="entry name" value="Carboxypeptidase regulatory domain-like"/>
    <property type="match status" value="1"/>
</dbReference>
<dbReference type="InterPro" id="IPR011662">
    <property type="entry name" value="Secretin/TonB_short_N"/>
</dbReference>
<keyword evidence="2 10" id="KW-0813">Transport</keyword>
<dbReference type="Pfam" id="PF07715">
    <property type="entry name" value="Plug"/>
    <property type="match status" value="1"/>
</dbReference>
<evidence type="ECO:0000256" key="10">
    <source>
        <dbReference type="PROSITE-ProRule" id="PRU01360"/>
    </source>
</evidence>
<reference evidence="13" key="1">
    <citation type="journal article" date="2020" name="Int. J. Syst. Evol. Microbiol.">
        <title>Aquipluma nitroreducens gen. nov. sp. nov., a novel facultatively anaerobic bacterium isolated from a freshwater lake.</title>
        <authorList>
            <person name="Watanabe M."/>
            <person name="Kojima H."/>
            <person name="Fukui M."/>
        </authorList>
    </citation>
    <scope>NUCLEOTIDE SEQUENCE</scope>
    <source>
        <strain evidence="13">MeG22</strain>
    </source>
</reference>
<proteinExistence type="inferred from homology"/>
<evidence type="ECO:0000256" key="3">
    <source>
        <dbReference type="ARBA" id="ARBA00022452"/>
    </source>
</evidence>
<gene>
    <name evidence="13" type="ORF">AQPE_0818</name>
</gene>
<sequence length="1130" mass="123457">MKLSVFLFFLSIIQVLAIDSYSQQTRLSLKFNKASLERVLDEIENKSEFYFLYNQDIVNTKKVVDLDVKEEKIEEVLNTLFVGTNIKYTISDRQIVLTNSENQSGLNRTSVQQKSVTGKVTDSTGAPLPGVSVVVKGTTTGTITDSDGNFTLSNLSGNATLQFSFVGMKMQEISIGNKTSLSVVLEDETVGIDEVVAIGYGTVRKKDLTGAVSSIGTKTIKDLPISHPSQALQGQIAGVDVKQSSATPGGGTVIRVRGAGSISASSSPLYVVDGYPLGDQNLNAVNPNDIESIEILKDASAAAIYGSRGANGVVLITTKSGKSGKLNINLDTYAGIQQVSKKMDVLNRDQFIEYSKEAFNTNYISKVAGAKASDPLSVRPSANRYKYPEVFDTNPSGLPDTDWQDEIFRSAPVQNYQLSLSGGDAKTQYMFSGGYYSQDGIVINTDYERYNARAKVDSKLTDFLKIGINLTSYYSQENRLNEGHWASDGVVLAALATSPLVPVYNSDGTYGSQAAYAVQSDGLTGVTNAVANSTIKNYYTTARVLANMYAEIDLYKGLKFKTTIGGDIVNVRRSNFRPSTVPANGVVAPLPSTYRSGIASTNQNFNWLNENTLNYSTKFGSKHALDAVAGFTVQKNIWDSNEASGSDFPDDIIQTIGVAKVKTGTSDRSEWSMVSYLGRVNYRYMDKYYLTASIRSDGSSRFGKNKKYGYFPSASIAWRASEEEFMKNIRWIKNLKVRSSYGLTGNNSMSGGNYASIGLVSTDNYVFGSGVGTVVSGSSQSTIQNDNLSWEKTKQFDFGLEFNILSDKIFFTADYYNRLTTDLLLQVDVPAITGYTTAWQNIGEMRNTGLEFSVNARVISGAKFKWNSNFNISFNKNKVLALGPQGDPIRSNGGVGDTHITMIGEPIGNFYGYKQIGVYMNADDLANNPKEGTSKMGDVKYLDVSGNGVIDANDRTIIGNNNPDFTYGFNNTFTCKNFDLAIMVYGSQGAEILHLAKRFYENMEGNQQQLTTVLNRWRSEADPGNGIIPRANSLTTGLNNAVSSRWVEDGSFLKISNITLGYNLPENFAKRIKMQAARIYLSGQNLYTFTKYSGYNPEVSFTGDNVLAPGSDYGGYPTARIVSVGFNLTF</sequence>
<keyword evidence="5 10" id="KW-0812">Transmembrane</keyword>
<keyword evidence="3 10" id="KW-1134">Transmembrane beta strand</keyword>
<comment type="similarity">
    <text evidence="10 11">Belongs to the TonB-dependent receptor family.</text>
</comment>
<dbReference type="InterPro" id="IPR036942">
    <property type="entry name" value="Beta-barrel_TonB_sf"/>
</dbReference>
<keyword evidence="9 10" id="KW-0998">Cell outer membrane</keyword>
<dbReference type="InterPro" id="IPR023996">
    <property type="entry name" value="TonB-dep_OMP_SusC/RagA"/>
</dbReference>
<keyword evidence="4" id="KW-0406">Ion transport</keyword>
<dbReference type="AlphaFoldDB" id="A0A5K7S5C0"/>
<dbReference type="InterPro" id="IPR012910">
    <property type="entry name" value="Plug_dom"/>
</dbReference>
<dbReference type="GO" id="GO:0009279">
    <property type="term" value="C:cell outer membrane"/>
    <property type="evidence" value="ECO:0007669"/>
    <property type="project" value="UniProtKB-SubCell"/>
</dbReference>
<dbReference type="SMART" id="SM00965">
    <property type="entry name" value="STN"/>
    <property type="match status" value="1"/>
</dbReference>
<evidence type="ECO:0000256" key="4">
    <source>
        <dbReference type="ARBA" id="ARBA00022496"/>
    </source>
</evidence>
<accession>A0A5K7S5C0</accession>
<dbReference type="EMBL" id="AP018694">
    <property type="protein sequence ID" value="BBE16675.1"/>
    <property type="molecule type" value="Genomic_DNA"/>
</dbReference>
<dbReference type="Gene3D" id="2.170.130.10">
    <property type="entry name" value="TonB-dependent receptor, plug domain"/>
    <property type="match status" value="1"/>
</dbReference>
<dbReference type="KEGG" id="anf:AQPE_0818"/>
<dbReference type="Pfam" id="PF00593">
    <property type="entry name" value="TonB_dep_Rec_b-barrel"/>
    <property type="match status" value="1"/>
</dbReference>
<organism evidence="13 14">
    <name type="scientific">Aquipluma nitroreducens</name>
    <dbReference type="NCBI Taxonomy" id="2010828"/>
    <lineage>
        <taxon>Bacteria</taxon>
        <taxon>Pseudomonadati</taxon>
        <taxon>Bacteroidota</taxon>
        <taxon>Bacteroidia</taxon>
        <taxon>Marinilabiliales</taxon>
        <taxon>Prolixibacteraceae</taxon>
        <taxon>Aquipluma</taxon>
    </lineage>
</organism>
<dbReference type="InterPro" id="IPR000531">
    <property type="entry name" value="Beta-barrel_TonB"/>
</dbReference>
<evidence type="ECO:0000313" key="13">
    <source>
        <dbReference type="EMBL" id="BBE16675.1"/>
    </source>
</evidence>
<feature type="domain" description="Secretin/TonB short N-terminal" evidence="12">
    <location>
        <begin position="49"/>
        <end position="100"/>
    </location>
</feature>
<dbReference type="GO" id="GO:0006826">
    <property type="term" value="P:iron ion transport"/>
    <property type="evidence" value="ECO:0007669"/>
    <property type="project" value="UniProtKB-KW"/>
</dbReference>
<dbReference type="NCBIfam" id="TIGR04056">
    <property type="entry name" value="OMP_RagA_SusC"/>
    <property type="match status" value="1"/>
</dbReference>
<keyword evidence="8 10" id="KW-0472">Membrane</keyword>
<evidence type="ECO:0000256" key="8">
    <source>
        <dbReference type="ARBA" id="ARBA00023136"/>
    </source>
</evidence>
<evidence type="ECO:0000256" key="2">
    <source>
        <dbReference type="ARBA" id="ARBA00022448"/>
    </source>
</evidence>
<evidence type="ECO:0000313" key="14">
    <source>
        <dbReference type="Proteomes" id="UP001193389"/>
    </source>
</evidence>
<evidence type="ECO:0000256" key="1">
    <source>
        <dbReference type="ARBA" id="ARBA00004571"/>
    </source>
</evidence>
<dbReference type="FunFam" id="2.170.130.10:FF:000008">
    <property type="entry name" value="SusC/RagA family TonB-linked outer membrane protein"/>
    <property type="match status" value="1"/>
</dbReference>
<dbReference type="Gene3D" id="2.40.170.20">
    <property type="entry name" value="TonB-dependent receptor, beta-barrel domain"/>
    <property type="match status" value="1"/>
</dbReference>
<evidence type="ECO:0000256" key="6">
    <source>
        <dbReference type="ARBA" id="ARBA00023004"/>
    </source>
</evidence>
<dbReference type="InterPro" id="IPR039426">
    <property type="entry name" value="TonB-dep_rcpt-like"/>
</dbReference>
<dbReference type="NCBIfam" id="TIGR04057">
    <property type="entry name" value="SusC_RagA_signa"/>
    <property type="match status" value="1"/>
</dbReference>